<reference evidence="2" key="1">
    <citation type="submission" date="2015-09" db="EMBL/GenBank/DDBJ databases">
        <authorList>
            <consortium name="Pathogen Informatics"/>
        </authorList>
    </citation>
    <scope>NUCLEOTIDE SEQUENCE [LARGE SCALE GENOMIC DNA]</scope>
    <source>
        <strain evidence="2">Lake Konstanz</strain>
    </source>
</reference>
<accession>A0A0S4KJB6</accession>
<evidence type="ECO:0000313" key="1">
    <source>
        <dbReference type="EMBL" id="CUI15265.1"/>
    </source>
</evidence>
<dbReference type="AlphaFoldDB" id="A0A0S4KJB6"/>
<dbReference type="VEuPathDB" id="TriTrypDB:BSAL_33510"/>
<proteinExistence type="predicted"/>
<sequence length="409" mass="44469">MERRAERQFLLAHLLCHPPPHVTVVWPPGVERGDARALDLDRINIPSDLYLKGRNDRSTESPITIDLAGYTKSSRRGKRSATRPNSVFAQGWKKFSQDFPLRSLPHFAEESLRRLDLVGNPSPTFRSTRAVLHTREGSGHSSGGSTPVQNSLQNSLGPPIKFASTVIHRRKLSSGGDGTSSPLLTASNRTLNQLAAALKKKHVDPAAGGIPRVYPTISNIEFITIAHSPALEALLDLHMFLNNVVYYFILLSTSLLMSKDARDLAPQVLRLFRPALGIVDAHHAAAMLSLVSKDQRATVETTTDATKLKFNQVLLNDLPCTSMDVWIRAAEGAESPNSPVSGDPVEEAEYNFAVSAQRFLQICSHASSVATMDDTPVAVLPPVVAAVLYAGALQCLYFSIDPQSTSAVP</sequence>
<dbReference type="Proteomes" id="UP000051952">
    <property type="component" value="Unassembled WGS sequence"/>
</dbReference>
<keyword evidence="2" id="KW-1185">Reference proteome</keyword>
<feature type="non-terminal residue" evidence="1">
    <location>
        <position position="409"/>
    </location>
</feature>
<protein>
    <submittedName>
        <fullName evidence="1">Uncharacterized protein</fullName>
    </submittedName>
</protein>
<organism evidence="1 2">
    <name type="scientific">Bodo saltans</name>
    <name type="common">Flagellated protozoan</name>
    <dbReference type="NCBI Taxonomy" id="75058"/>
    <lineage>
        <taxon>Eukaryota</taxon>
        <taxon>Discoba</taxon>
        <taxon>Euglenozoa</taxon>
        <taxon>Kinetoplastea</taxon>
        <taxon>Metakinetoplastina</taxon>
        <taxon>Eubodonida</taxon>
        <taxon>Bodonidae</taxon>
        <taxon>Bodo</taxon>
    </lineage>
</organism>
<gene>
    <name evidence="1" type="ORF">BSAL_33510</name>
</gene>
<dbReference type="EMBL" id="CYKH01001954">
    <property type="protein sequence ID" value="CUI15265.1"/>
    <property type="molecule type" value="Genomic_DNA"/>
</dbReference>
<evidence type="ECO:0000313" key="2">
    <source>
        <dbReference type="Proteomes" id="UP000051952"/>
    </source>
</evidence>
<name>A0A0S4KJB6_BODSA</name>